<feature type="chain" id="PRO_5022678321" description="Lipoprotein" evidence="1">
    <location>
        <begin position="22"/>
        <end position="155"/>
    </location>
</feature>
<dbReference type="Proteomes" id="UP000321413">
    <property type="component" value="Unassembled WGS sequence"/>
</dbReference>
<comment type="caution">
    <text evidence="2">The sequence shown here is derived from an EMBL/GenBank/DDBJ whole genome shotgun (WGS) entry which is preliminary data.</text>
</comment>
<feature type="signal peptide" evidence="1">
    <location>
        <begin position="1"/>
        <end position="21"/>
    </location>
</feature>
<keyword evidence="3" id="KW-1185">Reference proteome</keyword>
<name>A0A5C7G098_9BURK</name>
<evidence type="ECO:0008006" key="4">
    <source>
        <dbReference type="Google" id="ProtNLM"/>
    </source>
</evidence>
<dbReference type="EMBL" id="VPFD01000031">
    <property type="protein sequence ID" value="TXF96908.1"/>
    <property type="molecule type" value="Genomic_DNA"/>
</dbReference>
<keyword evidence="1" id="KW-0732">Signal</keyword>
<accession>A0A5C7G098</accession>
<organism evidence="2 3">
    <name type="scientific">Massilia arenae</name>
    <dbReference type="NCBI Taxonomy" id="2603288"/>
    <lineage>
        <taxon>Bacteria</taxon>
        <taxon>Pseudomonadati</taxon>
        <taxon>Pseudomonadota</taxon>
        <taxon>Betaproteobacteria</taxon>
        <taxon>Burkholderiales</taxon>
        <taxon>Oxalobacteraceae</taxon>
        <taxon>Telluria group</taxon>
        <taxon>Massilia</taxon>
    </lineage>
</organism>
<dbReference type="RefSeq" id="WP_147936885.1">
    <property type="nucleotide sequence ID" value="NZ_VPFD01000031.1"/>
</dbReference>
<dbReference type="AlphaFoldDB" id="A0A5C7G098"/>
<evidence type="ECO:0000313" key="3">
    <source>
        <dbReference type="Proteomes" id="UP000321413"/>
    </source>
</evidence>
<dbReference type="PROSITE" id="PS51257">
    <property type="entry name" value="PROKAR_LIPOPROTEIN"/>
    <property type="match status" value="1"/>
</dbReference>
<reference evidence="2 3" key="1">
    <citation type="submission" date="2019-08" db="EMBL/GenBank/DDBJ databases">
        <title>Massilia golmudensis sp. nov., isolated from sand in the Qinghai-Tibetan Plateau.</title>
        <authorList>
            <person name="Zhang B."/>
        </authorList>
    </citation>
    <scope>NUCLEOTIDE SEQUENCE [LARGE SCALE GENOMIC DNA]</scope>
    <source>
        <strain evidence="2 3">GEM5</strain>
    </source>
</reference>
<evidence type="ECO:0000313" key="2">
    <source>
        <dbReference type="EMBL" id="TXF96908.1"/>
    </source>
</evidence>
<sequence>MKRFSAITLSALTLGAVSIMAAGCSDDARVSKAIGKLVDERESETIRLAEATSFAWDQVYLFGPYTARRHVCTTLGIQEEHCERQIPFESQDDGDMSIAFLAEGRLVYYARHSRANGDFTPVPAGQPLSRDRAVFRSLRDGEGQGGLARGKLVLE</sequence>
<protein>
    <recommendedName>
        <fullName evidence="4">Lipoprotein</fullName>
    </recommendedName>
</protein>
<evidence type="ECO:0000256" key="1">
    <source>
        <dbReference type="SAM" id="SignalP"/>
    </source>
</evidence>
<gene>
    <name evidence="2" type="ORF">FVD38_22700</name>
</gene>
<proteinExistence type="predicted"/>